<dbReference type="GO" id="GO:0005509">
    <property type="term" value="F:calcium ion binding"/>
    <property type="evidence" value="ECO:0007669"/>
    <property type="project" value="InterPro"/>
</dbReference>
<dbReference type="InterPro" id="IPR036881">
    <property type="entry name" value="Glyco_hydro_3_C_sf"/>
</dbReference>
<feature type="domain" description="Dystroglycan-type cadherin-like" evidence="6">
    <location>
        <begin position="970"/>
        <end position="1063"/>
    </location>
</feature>
<evidence type="ECO:0000256" key="3">
    <source>
        <dbReference type="SAM" id="MobiDB-lite"/>
    </source>
</evidence>
<comment type="similarity">
    <text evidence="1">Belongs to the glycosyl hydrolase 3 family.</text>
</comment>
<proteinExistence type="inferred from homology"/>
<feature type="signal peptide" evidence="5">
    <location>
        <begin position="1"/>
        <end position="30"/>
    </location>
</feature>
<dbReference type="Pfam" id="PF00933">
    <property type="entry name" value="Glyco_hydro_3"/>
    <property type="match status" value="1"/>
</dbReference>
<sequence length="1114" mass="120031">MAKTFTAKKTSRIAAITLSVAMLLSGAVFAQTSFASADEAEPLYKSDYNSKAEAREAGLALNEQISEEGMILLKNENNTLPLATSATNKTKITVLGYAGVAPNAGASLHGGDTSAGAAVAYEDIYSGLEGGNYELNPTVKAQYEDWADMENVSSDSAIANLTDGNDFATKSATWTNLDEYNTAMVVISAGSNPIGSEEGQRVHTLQLDDEQYELVEYAKDNFDTVIVLVNSCTPIEMSAIQNDSEVDAILNVGEPGDNGFAALGRILNGQASPSGRMTDTWAVDLTKNPSYVNFNVLTESDAWGTDGAGTNFGYTRYIYNDELIDTWSVGYEEGIYVGYRWYETAYTEISGGNYDVEEASADDWYDANVIYPFGYGMSYTTFDWEIWPVLDENSNLTANSALTFDVRVTNTGDVAGKEVVQLYYSAPYTKGGVEKAAVNLGDFAKTEILAPGESQVVRVSIDASDMASYDYATAQTYVLEDGAYDLILATDSHDAAVDALADAASVYTYNVASDIECSTAVTGNEITNQLDDVTEGFEDQYIGLSRADFAGTMPQAREINYTIPDDPSTSDVNEYSQIHTAEIDAEQYDALSFETGDYDSYYDDDLDVTYATSTAGRADKYSIVLADLIGADADDPRFQEMVEQLTIDELVEYINGAGFHSLAIDYLGVPYAHNTDGPKGWTGSGSDSNDPFNYYTSEPMIAATYNKDLYYQMGLMIGEQGLWGNSTQESGMAYSYTGWYAPGMNIHRSPFDSRFNEYYSEDPVLTGITAANVSLGANEKGCYITMKHFAFHSDGGGAATYRAGTISADSNPEAGLTAWMTEQTAREIYLKGFQICTEEGESRYLMGSFTRIGNTWCGGSYSIMQSIVRDEWGFEGSNVTDIVLYNMVNAYQLVTSGGGVMLTGFMGGTYLDADTIKEMPEGKTKDVLIYGMQQSVKQVFYIVANSNAMNVPAGAKVVYNATTTNEDDETVEITLSNAKVGEAYTSVALNLATLNTYYDYSDGITYSAVNLPQGMTFNASTGIISGTPTAAGTYEVIITAEAEGYQSASHTFTLVVEAADEPDQPDQPTTPGGDEGGDTSEGGCGSVIGGAISLAVAVPAIAAAMYVFRKKRSE</sequence>
<dbReference type="Gene3D" id="3.20.20.300">
    <property type="entry name" value="Glycoside hydrolase, family 3, N-terminal domain"/>
    <property type="match status" value="1"/>
</dbReference>
<dbReference type="InterPro" id="IPR013783">
    <property type="entry name" value="Ig-like_fold"/>
</dbReference>
<reference evidence="8" key="2">
    <citation type="journal article" date="2021" name="PeerJ">
        <title>Extensive microbial diversity within the chicken gut microbiome revealed by metagenomics and culture.</title>
        <authorList>
            <person name="Gilroy R."/>
            <person name="Ravi A."/>
            <person name="Getino M."/>
            <person name="Pursley I."/>
            <person name="Horton D.L."/>
            <person name="Alikhan N.F."/>
            <person name="Baker D."/>
            <person name="Gharbi K."/>
            <person name="Hall N."/>
            <person name="Watson M."/>
            <person name="Adriaenssens E.M."/>
            <person name="Foster-Nyarko E."/>
            <person name="Jarju S."/>
            <person name="Secka A."/>
            <person name="Antonio M."/>
            <person name="Oren A."/>
            <person name="Chaudhuri R.R."/>
            <person name="La Ragione R."/>
            <person name="Hildebrand F."/>
            <person name="Pallen M.J."/>
        </authorList>
    </citation>
    <scope>NUCLEOTIDE SEQUENCE</scope>
    <source>
        <strain evidence="8">ChiW16-3235</strain>
    </source>
</reference>
<keyword evidence="5" id="KW-0732">Signal</keyword>
<feature type="chain" id="PRO_5038670606" evidence="5">
    <location>
        <begin position="31"/>
        <end position="1114"/>
    </location>
</feature>
<dbReference type="InterPro" id="IPR026891">
    <property type="entry name" value="Fn3-like"/>
</dbReference>
<feature type="transmembrane region" description="Helical" evidence="4">
    <location>
        <begin position="1087"/>
        <end position="1108"/>
    </location>
</feature>
<dbReference type="SMART" id="SM01217">
    <property type="entry name" value="Fn3_like"/>
    <property type="match status" value="1"/>
</dbReference>
<feature type="region of interest" description="Disordered" evidence="3">
    <location>
        <begin position="1061"/>
        <end position="1082"/>
    </location>
</feature>
<evidence type="ECO:0000256" key="2">
    <source>
        <dbReference type="ARBA" id="ARBA00022801"/>
    </source>
</evidence>
<comment type="caution">
    <text evidence="8">The sequence shown here is derived from an EMBL/GenBank/DDBJ whole genome shotgun (WGS) entry which is preliminary data.</text>
</comment>
<dbReference type="InterPro" id="IPR036962">
    <property type="entry name" value="Glyco_hydro_3_N_sf"/>
</dbReference>
<dbReference type="GO" id="GO:0004553">
    <property type="term" value="F:hydrolase activity, hydrolyzing O-glycosyl compounds"/>
    <property type="evidence" value="ECO:0007669"/>
    <property type="project" value="InterPro"/>
</dbReference>
<dbReference type="InterPro" id="IPR006644">
    <property type="entry name" value="Cadg"/>
</dbReference>
<dbReference type="AlphaFoldDB" id="A0A9D1J8N1"/>
<dbReference type="Pfam" id="PF14310">
    <property type="entry name" value="Fn3-like"/>
    <property type="match status" value="1"/>
</dbReference>
<dbReference type="EMBL" id="DVHK01000024">
    <property type="protein sequence ID" value="HIR66623.1"/>
    <property type="molecule type" value="Genomic_DNA"/>
</dbReference>
<evidence type="ECO:0000259" key="6">
    <source>
        <dbReference type="SMART" id="SM00736"/>
    </source>
</evidence>
<name>A0A9D1J8N1_9FIRM</name>
<keyword evidence="2 8" id="KW-0378">Hydrolase</keyword>
<dbReference type="SUPFAM" id="SSF49313">
    <property type="entry name" value="Cadherin-like"/>
    <property type="match status" value="1"/>
</dbReference>
<dbReference type="SMART" id="SM00736">
    <property type="entry name" value="CADG"/>
    <property type="match status" value="1"/>
</dbReference>
<keyword evidence="4" id="KW-1133">Transmembrane helix</keyword>
<evidence type="ECO:0000313" key="9">
    <source>
        <dbReference type="Proteomes" id="UP000823913"/>
    </source>
</evidence>
<dbReference type="PRINTS" id="PR00133">
    <property type="entry name" value="GLHYDRLASE3"/>
</dbReference>
<reference evidence="8" key="1">
    <citation type="submission" date="2020-10" db="EMBL/GenBank/DDBJ databases">
        <authorList>
            <person name="Gilroy R."/>
        </authorList>
    </citation>
    <scope>NUCLEOTIDE SEQUENCE</scope>
    <source>
        <strain evidence="8">ChiW16-3235</strain>
    </source>
</reference>
<evidence type="ECO:0000313" key="8">
    <source>
        <dbReference type="EMBL" id="HIR66623.1"/>
    </source>
</evidence>
<evidence type="ECO:0000256" key="5">
    <source>
        <dbReference type="SAM" id="SignalP"/>
    </source>
</evidence>
<dbReference type="GO" id="GO:0016020">
    <property type="term" value="C:membrane"/>
    <property type="evidence" value="ECO:0007669"/>
    <property type="project" value="InterPro"/>
</dbReference>
<accession>A0A9D1J8N1</accession>
<dbReference type="PANTHER" id="PTHR42715:SF10">
    <property type="entry name" value="BETA-GLUCOSIDASE"/>
    <property type="match status" value="1"/>
</dbReference>
<dbReference type="InterPro" id="IPR002772">
    <property type="entry name" value="Glyco_hydro_3_C"/>
</dbReference>
<dbReference type="InterPro" id="IPR015919">
    <property type="entry name" value="Cadherin-like_sf"/>
</dbReference>
<gene>
    <name evidence="8" type="ORF">IAB94_01090</name>
</gene>
<dbReference type="SUPFAM" id="SSF51445">
    <property type="entry name" value="(Trans)glycosidases"/>
    <property type="match status" value="1"/>
</dbReference>
<dbReference type="Pfam" id="PF01915">
    <property type="entry name" value="Glyco_hydro_3_C"/>
    <property type="match status" value="1"/>
</dbReference>
<dbReference type="PANTHER" id="PTHR42715">
    <property type="entry name" value="BETA-GLUCOSIDASE"/>
    <property type="match status" value="1"/>
</dbReference>
<organism evidence="8 9">
    <name type="scientific">Candidatus Coproplasma avicola</name>
    <dbReference type="NCBI Taxonomy" id="2840744"/>
    <lineage>
        <taxon>Bacteria</taxon>
        <taxon>Bacillati</taxon>
        <taxon>Bacillota</taxon>
        <taxon>Clostridia</taxon>
        <taxon>Eubacteriales</taxon>
        <taxon>Candidatus Coproplasma</taxon>
    </lineage>
</organism>
<keyword evidence="4" id="KW-0812">Transmembrane</keyword>
<dbReference type="GO" id="GO:0005975">
    <property type="term" value="P:carbohydrate metabolic process"/>
    <property type="evidence" value="ECO:0007669"/>
    <property type="project" value="InterPro"/>
</dbReference>
<keyword evidence="4" id="KW-0472">Membrane</keyword>
<evidence type="ECO:0000259" key="7">
    <source>
        <dbReference type="SMART" id="SM01217"/>
    </source>
</evidence>
<dbReference type="InterPro" id="IPR017853">
    <property type="entry name" value="GH"/>
</dbReference>
<dbReference type="Gene3D" id="2.60.40.10">
    <property type="entry name" value="Immunoglobulins"/>
    <property type="match status" value="2"/>
</dbReference>
<dbReference type="Gene3D" id="3.40.50.1700">
    <property type="entry name" value="Glycoside hydrolase family 3 C-terminal domain"/>
    <property type="match status" value="1"/>
</dbReference>
<dbReference type="InterPro" id="IPR001764">
    <property type="entry name" value="Glyco_hydro_3_N"/>
</dbReference>
<dbReference type="SUPFAM" id="SSF52279">
    <property type="entry name" value="Beta-D-glucan exohydrolase, C-terminal domain"/>
    <property type="match status" value="1"/>
</dbReference>
<dbReference type="Pfam" id="PF05345">
    <property type="entry name" value="He_PIG"/>
    <property type="match status" value="1"/>
</dbReference>
<evidence type="ECO:0000256" key="1">
    <source>
        <dbReference type="ARBA" id="ARBA00005336"/>
    </source>
</evidence>
<protein>
    <submittedName>
        <fullName evidence="8">Glycoside hydrolase family 3 C-terminal domain-containing protein</fullName>
    </submittedName>
</protein>
<dbReference type="InterPro" id="IPR050288">
    <property type="entry name" value="Cellulose_deg_GH3"/>
</dbReference>
<dbReference type="Proteomes" id="UP000823913">
    <property type="component" value="Unassembled WGS sequence"/>
</dbReference>
<evidence type="ECO:0000256" key="4">
    <source>
        <dbReference type="SAM" id="Phobius"/>
    </source>
</evidence>
<feature type="domain" description="Fibronectin type III-like" evidence="7">
    <location>
        <begin position="418"/>
        <end position="492"/>
    </location>
</feature>